<sequence>MKLHSTFLVCTLSLASFMQALPQSSSKRIAPIQHTTTLPKPTPAPLPTPIEKLLHIISAVLHFPPFPTAHPSVAFVTVTPGGGVVTSIKTITSVTYPPPPTSTTVVYMTAKTRRDEAPVVTTSSTPTTTDTVTDTAMATAAPLNRRKNVMPKLKSLPSPGDLYVCSDAFLGGDCRYIHSTTYKCHNMPPGLVTKISSIQPDTNQYCNLYADWNCRETDKPVIYRQTSENISDLAFYGLDKAVLSWKCWDDDCTGVQTEGGCHENANGTPKNIYL</sequence>
<reference evidence="1" key="1">
    <citation type="submission" date="2021-02" db="EMBL/GenBank/DDBJ databases">
        <authorList>
            <person name="Syme A R."/>
            <person name="Syme A R."/>
            <person name="Moolhuijzen P."/>
        </authorList>
    </citation>
    <scope>NUCLEOTIDE SEQUENCE</scope>
    <source>
        <strain evidence="1">W1-1</strain>
    </source>
</reference>
<evidence type="ECO:0000313" key="1">
    <source>
        <dbReference type="EMBL" id="CAE7024899.1"/>
    </source>
</evidence>
<dbReference type="AlphaFoldDB" id="A0A6S6VXI7"/>
<dbReference type="EMBL" id="HG992979">
    <property type="protein sequence ID" value="CAE7024899.1"/>
    <property type="molecule type" value="Genomic_DNA"/>
</dbReference>
<organism evidence="1 2">
    <name type="scientific">Pyrenophora teres f. teres</name>
    <dbReference type="NCBI Taxonomy" id="97479"/>
    <lineage>
        <taxon>Eukaryota</taxon>
        <taxon>Fungi</taxon>
        <taxon>Dikarya</taxon>
        <taxon>Ascomycota</taxon>
        <taxon>Pezizomycotina</taxon>
        <taxon>Dothideomycetes</taxon>
        <taxon>Pleosporomycetidae</taxon>
        <taxon>Pleosporales</taxon>
        <taxon>Pleosporineae</taxon>
        <taxon>Pleosporaceae</taxon>
        <taxon>Pyrenophora</taxon>
    </lineage>
</organism>
<protein>
    <submittedName>
        <fullName evidence="1">Uncharacterized protein</fullName>
    </submittedName>
</protein>
<dbReference type="Proteomes" id="UP000472372">
    <property type="component" value="Chromosome 3"/>
</dbReference>
<gene>
    <name evidence="1" type="ORF">PTTW11_03827</name>
</gene>
<evidence type="ECO:0000313" key="2">
    <source>
        <dbReference type="Proteomes" id="UP000472372"/>
    </source>
</evidence>
<proteinExistence type="predicted"/>
<accession>A0A6S6VXI7</accession>
<name>A0A6S6VXI7_9PLEO</name>